<feature type="domain" description="ABC-2 type transporter transmembrane" evidence="7">
    <location>
        <begin position="19"/>
        <end position="363"/>
    </location>
</feature>
<evidence type="ECO:0000256" key="2">
    <source>
        <dbReference type="ARBA" id="ARBA00022475"/>
    </source>
</evidence>
<feature type="transmembrane region" description="Helical" evidence="6">
    <location>
        <begin position="21"/>
        <end position="38"/>
    </location>
</feature>
<keyword evidence="5 6" id="KW-0472">Membrane</keyword>
<feature type="transmembrane region" description="Helical" evidence="6">
    <location>
        <begin position="222"/>
        <end position="244"/>
    </location>
</feature>
<protein>
    <submittedName>
        <fullName evidence="8">ABC transporter permease</fullName>
    </submittedName>
</protein>
<evidence type="ECO:0000256" key="3">
    <source>
        <dbReference type="ARBA" id="ARBA00022692"/>
    </source>
</evidence>
<evidence type="ECO:0000313" key="8">
    <source>
        <dbReference type="EMBL" id="MCB5445190.1"/>
    </source>
</evidence>
<dbReference type="RefSeq" id="WP_226924066.1">
    <property type="nucleotide sequence ID" value="NZ_BAABXU010000001.1"/>
</dbReference>
<reference evidence="8 9" key="1">
    <citation type="submission" date="2021-10" db="EMBL/GenBank/DDBJ databases">
        <title>Collection of gut derived symbiotic bacterial strains cultured from healthy donors.</title>
        <authorList>
            <person name="Lin H."/>
            <person name="Littmann E."/>
            <person name="Claire K."/>
            <person name="Pamer E."/>
        </authorList>
    </citation>
    <scope>NUCLEOTIDE SEQUENCE [LARGE SCALE GENOMIC DNA]</scope>
    <source>
        <strain evidence="8 9">MSK.17.68</strain>
    </source>
</reference>
<dbReference type="InterPro" id="IPR051449">
    <property type="entry name" value="ABC-2_transporter_component"/>
</dbReference>
<evidence type="ECO:0000256" key="1">
    <source>
        <dbReference type="ARBA" id="ARBA00004651"/>
    </source>
</evidence>
<evidence type="ECO:0000256" key="6">
    <source>
        <dbReference type="SAM" id="Phobius"/>
    </source>
</evidence>
<evidence type="ECO:0000256" key="4">
    <source>
        <dbReference type="ARBA" id="ARBA00022989"/>
    </source>
</evidence>
<dbReference type="PANTHER" id="PTHR30294:SF45">
    <property type="entry name" value="LINEARMYCIN RESISTANCE PERMEASE PROTEIN LNRN"/>
    <property type="match status" value="1"/>
</dbReference>
<keyword evidence="3 6" id="KW-0812">Transmembrane</keyword>
<evidence type="ECO:0000313" key="9">
    <source>
        <dbReference type="Proteomes" id="UP001299409"/>
    </source>
</evidence>
<proteinExistence type="predicted"/>
<gene>
    <name evidence="8" type="ORF">LIP50_03130</name>
</gene>
<dbReference type="Gene3D" id="3.40.1710.10">
    <property type="entry name" value="abc type-2 transporter like domain"/>
    <property type="match status" value="1"/>
</dbReference>
<comment type="subcellular location">
    <subcellularLocation>
        <location evidence="1">Cell membrane</location>
        <topology evidence="1">Multi-pass membrane protein</topology>
    </subcellularLocation>
</comment>
<comment type="caution">
    <text evidence="8">The sequence shown here is derived from an EMBL/GenBank/DDBJ whole genome shotgun (WGS) entry which is preliminary data.</text>
</comment>
<feature type="transmembrane region" description="Helical" evidence="6">
    <location>
        <begin position="182"/>
        <end position="201"/>
    </location>
</feature>
<keyword evidence="9" id="KW-1185">Reference proteome</keyword>
<feature type="transmembrane region" description="Helical" evidence="6">
    <location>
        <begin position="256"/>
        <end position="278"/>
    </location>
</feature>
<organism evidence="8 9">
    <name type="scientific">Intestinibacter bartlettii</name>
    <dbReference type="NCBI Taxonomy" id="261299"/>
    <lineage>
        <taxon>Bacteria</taxon>
        <taxon>Bacillati</taxon>
        <taxon>Bacillota</taxon>
        <taxon>Clostridia</taxon>
        <taxon>Peptostreptococcales</taxon>
        <taxon>Peptostreptococcaceae</taxon>
        <taxon>Intestinibacter</taxon>
    </lineage>
</organism>
<evidence type="ECO:0000259" key="7">
    <source>
        <dbReference type="Pfam" id="PF12698"/>
    </source>
</evidence>
<keyword evidence="2" id="KW-1003">Cell membrane</keyword>
<dbReference type="Pfam" id="PF12698">
    <property type="entry name" value="ABC2_membrane_3"/>
    <property type="match status" value="1"/>
</dbReference>
<sequence>MEVLIRLILNTIKLLMRKKSYIISGVIIPVFIIIFFSFEFGGQYKYKIGIVDKDNSYSSNQIIESIDELEDIQSVKIKEKDYKLLLITQQIEVAVIIDKNFEENLLNFKPQEINIKSIKHNDVETSIRQLIKLKCEDLCIVASLSNKDIDEFKNINLDYNSQITNLSLNKVKEDIPKIQNTLGLIIFTIFIVAGNIANFLIEDEENKTKIMILSSGISKWKYYVSMILIFYIMTSCTSLIYYLVGKILYIDFGMENTLNFLFVLLVFNLIAISLNLCIVSFVRSKYTSRIINILIVVPCCMLSGVFWDFDVMEESLQKIGNYIPTRWVYVCIENLQNGNDLNGIKIYLGLMILFSIILFAISFTILKFKNEL</sequence>
<dbReference type="EMBL" id="JAJBMB010000002">
    <property type="protein sequence ID" value="MCB5445190.1"/>
    <property type="molecule type" value="Genomic_DNA"/>
</dbReference>
<evidence type="ECO:0000256" key="5">
    <source>
        <dbReference type="ARBA" id="ARBA00023136"/>
    </source>
</evidence>
<feature type="transmembrane region" description="Helical" evidence="6">
    <location>
        <begin position="346"/>
        <end position="366"/>
    </location>
</feature>
<dbReference type="PANTHER" id="PTHR30294">
    <property type="entry name" value="MEMBRANE COMPONENT OF ABC TRANSPORTER YHHJ-RELATED"/>
    <property type="match status" value="1"/>
</dbReference>
<feature type="transmembrane region" description="Helical" evidence="6">
    <location>
        <begin position="290"/>
        <end position="307"/>
    </location>
</feature>
<keyword evidence="4 6" id="KW-1133">Transmembrane helix</keyword>
<name>A0ABS8CUP5_9FIRM</name>
<accession>A0ABS8CUP5</accession>
<dbReference type="InterPro" id="IPR013525">
    <property type="entry name" value="ABC2_TM"/>
</dbReference>
<dbReference type="Proteomes" id="UP001299409">
    <property type="component" value="Unassembled WGS sequence"/>
</dbReference>